<protein>
    <submittedName>
        <fullName evidence="2">Uncharacterized protein</fullName>
    </submittedName>
</protein>
<sequence>MKWLVMPRPNAQGKRETVQEQLSFTQERFEAAKHKSRQLAGQLGNEAAANEDLRARMHALEEENDIRTRSLLERKAKAQQRKRGDARDMMAESKAKDDRIKRLESTLMQERARLEGELRSARSDYEEAAKESRRKAARLQRRCLELEYRVATQSQGSETNGNGGGIPPPEASISSSSASAGGLRSRASAANGNPLAATAVLHSTVHGHRQPVLTDPDTFC</sequence>
<gene>
    <name evidence="2" type="ORF">Esi_0048_0081</name>
</gene>
<dbReference type="InParanoid" id="D7G2N7"/>
<dbReference type="EMBL" id="FN648685">
    <property type="protein sequence ID" value="CBJ26862.1"/>
    <property type="molecule type" value="Genomic_DNA"/>
</dbReference>
<name>D7G2N7_ECTSI</name>
<evidence type="ECO:0000256" key="1">
    <source>
        <dbReference type="SAM" id="MobiDB-lite"/>
    </source>
</evidence>
<accession>D7G2N7</accession>
<evidence type="ECO:0000313" key="2">
    <source>
        <dbReference type="EMBL" id="CBJ26862.1"/>
    </source>
</evidence>
<dbReference type="Proteomes" id="UP000002630">
    <property type="component" value="Linkage Group LG23"/>
</dbReference>
<keyword evidence="3" id="KW-1185">Reference proteome</keyword>
<reference evidence="2 3" key="1">
    <citation type="journal article" date="2010" name="Nature">
        <title>The Ectocarpus genome and the independent evolution of multicellularity in brown algae.</title>
        <authorList>
            <person name="Cock J.M."/>
            <person name="Sterck L."/>
            <person name="Rouze P."/>
            <person name="Scornet D."/>
            <person name="Allen A.E."/>
            <person name="Amoutzias G."/>
            <person name="Anthouard V."/>
            <person name="Artiguenave F."/>
            <person name="Aury J.M."/>
            <person name="Badger J.H."/>
            <person name="Beszteri B."/>
            <person name="Billiau K."/>
            <person name="Bonnet E."/>
            <person name="Bothwell J.H."/>
            <person name="Bowler C."/>
            <person name="Boyen C."/>
            <person name="Brownlee C."/>
            <person name="Carrano C.J."/>
            <person name="Charrier B."/>
            <person name="Cho G.Y."/>
            <person name="Coelho S.M."/>
            <person name="Collen J."/>
            <person name="Corre E."/>
            <person name="Da Silva C."/>
            <person name="Delage L."/>
            <person name="Delaroque N."/>
            <person name="Dittami S.M."/>
            <person name="Doulbeau S."/>
            <person name="Elias M."/>
            <person name="Farnham G."/>
            <person name="Gachon C.M."/>
            <person name="Gschloessl B."/>
            <person name="Heesch S."/>
            <person name="Jabbari K."/>
            <person name="Jubin C."/>
            <person name="Kawai H."/>
            <person name="Kimura K."/>
            <person name="Kloareg B."/>
            <person name="Kupper F.C."/>
            <person name="Lang D."/>
            <person name="Le Bail A."/>
            <person name="Leblanc C."/>
            <person name="Lerouge P."/>
            <person name="Lohr M."/>
            <person name="Lopez P.J."/>
            <person name="Martens C."/>
            <person name="Maumus F."/>
            <person name="Michel G."/>
            <person name="Miranda-Saavedra D."/>
            <person name="Morales J."/>
            <person name="Moreau H."/>
            <person name="Motomura T."/>
            <person name="Nagasato C."/>
            <person name="Napoli C.A."/>
            <person name="Nelson D.R."/>
            <person name="Nyvall-Collen P."/>
            <person name="Peters A.F."/>
            <person name="Pommier C."/>
            <person name="Potin P."/>
            <person name="Poulain J."/>
            <person name="Quesneville H."/>
            <person name="Read B."/>
            <person name="Rensing S.A."/>
            <person name="Ritter A."/>
            <person name="Rousvoal S."/>
            <person name="Samanta M."/>
            <person name="Samson G."/>
            <person name="Schroeder D.C."/>
            <person name="Segurens B."/>
            <person name="Strittmatter M."/>
            <person name="Tonon T."/>
            <person name="Tregear J.W."/>
            <person name="Valentin K."/>
            <person name="von Dassow P."/>
            <person name="Yamagishi T."/>
            <person name="Van de Peer Y."/>
            <person name="Wincker P."/>
        </authorList>
    </citation>
    <scope>NUCLEOTIDE SEQUENCE [LARGE SCALE GENOMIC DNA]</scope>
    <source>
        <strain evidence="3">Ec32 / CCAP1310/4</strain>
    </source>
</reference>
<feature type="region of interest" description="Disordered" evidence="1">
    <location>
        <begin position="66"/>
        <end position="134"/>
    </location>
</feature>
<feature type="compositionally biased region" description="Low complexity" evidence="1">
    <location>
        <begin position="171"/>
        <end position="189"/>
    </location>
</feature>
<organism evidence="2 3">
    <name type="scientific">Ectocarpus siliculosus</name>
    <name type="common">Brown alga</name>
    <name type="synonym">Conferva siliculosa</name>
    <dbReference type="NCBI Taxonomy" id="2880"/>
    <lineage>
        <taxon>Eukaryota</taxon>
        <taxon>Sar</taxon>
        <taxon>Stramenopiles</taxon>
        <taxon>Ochrophyta</taxon>
        <taxon>PX clade</taxon>
        <taxon>Phaeophyceae</taxon>
        <taxon>Ectocarpales</taxon>
        <taxon>Ectocarpaceae</taxon>
        <taxon>Ectocarpus</taxon>
    </lineage>
</organism>
<proteinExistence type="predicted"/>
<evidence type="ECO:0000313" key="3">
    <source>
        <dbReference type="Proteomes" id="UP000002630"/>
    </source>
</evidence>
<dbReference type="AlphaFoldDB" id="D7G2N7"/>
<feature type="region of interest" description="Disordered" evidence="1">
    <location>
        <begin position="152"/>
        <end position="189"/>
    </location>
</feature>
<dbReference type="EMBL" id="FN649748">
    <property type="protein sequence ID" value="CBJ26862.1"/>
    <property type="molecule type" value="Genomic_DNA"/>
</dbReference>
<feature type="compositionally biased region" description="Basic and acidic residues" evidence="1">
    <location>
        <begin position="66"/>
        <end position="131"/>
    </location>
</feature>